<evidence type="ECO:0000259" key="5">
    <source>
        <dbReference type="PROSITE" id="PS51296"/>
    </source>
</evidence>
<dbReference type="AlphaFoldDB" id="A0A0W0WSB6"/>
<dbReference type="STRING" id="454.Lisr_0012"/>
<evidence type="ECO:0000313" key="7">
    <source>
        <dbReference type="Proteomes" id="UP000054761"/>
    </source>
</evidence>
<dbReference type="PROSITE" id="PS51296">
    <property type="entry name" value="RIESKE"/>
    <property type="match status" value="1"/>
</dbReference>
<feature type="domain" description="Rieske" evidence="5">
    <location>
        <begin position="4"/>
        <end position="112"/>
    </location>
</feature>
<keyword evidence="7" id="KW-1185">Reference proteome</keyword>
<dbReference type="PATRIC" id="fig|454.4.peg.13"/>
<keyword evidence="4" id="KW-0411">Iron-sulfur</keyword>
<dbReference type="Pfam" id="PF00355">
    <property type="entry name" value="Rieske"/>
    <property type="match status" value="1"/>
</dbReference>
<evidence type="ECO:0000313" key="6">
    <source>
        <dbReference type="EMBL" id="KTD35197.1"/>
    </source>
</evidence>
<dbReference type="RefSeq" id="WP_058500407.1">
    <property type="nucleotide sequence ID" value="NZ_CAAAJA010000108.1"/>
</dbReference>
<sequence length="114" mass="13088">MEWKKALAVNDLDERKVVKVEEHKILFIKQKEKIHAVQHNCPHFKLPLFKGKITEDCAIICPFHKSAFDLETGDVKDWSPWPPVVGNVLGKISREKTLKVYPTKIEEGMILVGI</sequence>
<dbReference type="GO" id="GO:0051213">
    <property type="term" value="F:dioxygenase activity"/>
    <property type="evidence" value="ECO:0007669"/>
    <property type="project" value="UniProtKB-KW"/>
</dbReference>
<keyword evidence="1" id="KW-0001">2Fe-2S</keyword>
<dbReference type="InterPro" id="IPR036922">
    <property type="entry name" value="Rieske_2Fe-2S_sf"/>
</dbReference>
<dbReference type="SUPFAM" id="SSF50022">
    <property type="entry name" value="ISP domain"/>
    <property type="match status" value="1"/>
</dbReference>
<dbReference type="PANTHER" id="PTHR21496:SF23">
    <property type="entry name" value="3-PHENYLPROPIONATE_CINNAMIC ACID DIOXYGENASE FERREDOXIN SUBUNIT"/>
    <property type="match status" value="1"/>
</dbReference>
<accession>A0A0W0WSB6</accession>
<evidence type="ECO:0000256" key="2">
    <source>
        <dbReference type="ARBA" id="ARBA00022723"/>
    </source>
</evidence>
<dbReference type="PANTHER" id="PTHR21496">
    <property type="entry name" value="FERREDOXIN-RELATED"/>
    <property type="match status" value="1"/>
</dbReference>
<dbReference type="OrthoDB" id="9800167at2"/>
<dbReference type="GO" id="GO:0046872">
    <property type="term" value="F:metal ion binding"/>
    <property type="evidence" value="ECO:0007669"/>
    <property type="project" value="UniProtKB-KW"/>
</dbReference>
<keyword evidence="2" id="KW-0479">Metal-binding</keyword>
<dbReference type="GO" id="GO:0051537">
    <property type="term" value="F:2 iron, 2 sulfur cluster binding"/>
    <property type="evidence" value="ECO:0007669"/>
    <property type="project" value="UniProtKB-KW"/>
</dbReference>
<comment type="caution">
    <text evidence="6">The sequence shown here is derived from an EMBL/GenBank/DDBJ whole genome shotgun (WGS) entry which is preliminary data.</text>
</comment>
<keyword evidence="6" id="KW-0560">Oxidoreductase</keyword>
<evidence type="ECO:0000256" key="1">
    <source>
        <dbReference type="ARBA" id="ARBA00022714"/>
    </source>
</evidence>
<dbReference type="InterPro" id="IPR017941">
    <property type="entry name" value="Rieske_2Fe-2S"/>
</dbReference>
<dbReference type="Gene3D" id="2.102.10.10">
    <property type="entry name" value="Rieske [2Fe-2S] iron-sulphur domain"/>
    <property type="match status" value="1"/>
</dbReference>
<evidence type="ECO:0000256" key="4">
    <source>
        <dbReference type="ARBA" id="ARBA00023014"/>
    </source>
</evidence>
<keyword evidence="3" id="KW-0408">Iron</keyword>
<organism evidence="6 7">
    <name type="scientific">Legionella israelensis</name>
    <dbReference type="NCBI Taxonomy" id="454"/>
    <lineage>
        <taxon>Bacteria</taxon>
        <taxon>Pseudomonadati</taxon>
        <taxon>Pseudomonadota</taxon>
        <taxon>Gammaproteobacteria</taxon>
        <taxon>Legionellales</taxon>
        <taxon>Legionellaceae</taxon>
        <taxon>Legionella</taxon>
    </lineage>
</organism>
<keyword evidence="6" id="KW-0223">Dioxygenase</keyword>
<dbReference type="Proteomes" id="UP000054761">
    <property type="component" value="Unassembled WGS sequence"/>
</dbReference>
<dbReference type="EMBL" id="LNYH01000001">
    <property type="protein sequence ID" value="KTD35197.1"/>
    <property type="molecule type" value="Genomic_DNA"/>
</dbReference>
<reference evidence="6 7" key="1">
    <citation type="submission" date="2015-11" db="EMBL/GenBank/DDBJ databases">
        <title>Genomic analysis of 38 Legionella species identifies large and diverse effector repertoires.</title>
        <authorList>
            <person name="Burstein D."/>
            <person name="Amaro F."/>
            <person name="Zusman T."/>
            <person name="Lifshitz Z."/>
            <person name="Cohen O."/>
            <person name="Gilbert J.A."/>
            <person name="Pupko T."/>
            <person name="Shuman H.A."/>
            <person name="Segal G."/>
        </authorList>
    </citation>
    <scope>NUCLEOTIDE SEQUENCE [LARGE SCALE GENOMIC DNA]</scope>
    <source>
        <strain evidence="6 7">Bercovier 4</strain>
    </source>
</reference>
<gene>
    <name evidence="6" type="primary">ndoA</name>
    <name evidence="6" type="ORF">Lisr_0012</name>
</gene>
<protein>
    <submittedName>
        <fullName evidence="6">Naphthalene 1,2-dioxygenase system ferredoxin subunit</fullName>
    </submittedName>
</protein>
<evidence type="ECO:0000256" key="3">
    <source>
        <dbReference type="ARBA" id="ARBA00023004"/>
    </source>
</evidence>
<proteinExistence type="predicted"/>
<name>A0A0W0WSB6_9GAMM</name>